<sequence length="39" mass="4714">MADNFFDLMNIFFYNSVNDAIFFQFYVKNLRSVQLNITL</sequence>
<proteinExistence type="predicted"/>
<organism evidence="1 2">
    <name type="scientific">Desulfonema magnum</name>
    <dbReference type="NCBI Taxonomy" id="45655"/>
    <lineage>
        <taxon>Bacteria</taxon>
        <taxon>Pseudomonadati</taxon>
        <taxon>Thermodesulfobacteriota</taxon>
        <taxon>Desulfobacteria</taxon>
        <taxon>Desulfobacterales</taxon>
        <taxon>Desulfococcaceae</taxon>
        <taxon>Desulfonema</taxon>
    </lineage>
</organism>
<keyword evidence="2" id="KW-1185">Reference proteome</keyword>
<protein>
    <submittedName>
        <fullName evidence="1">Uncharacterized protein</fullName>
    </submittedName>
</protein>
<dbReference type="AlphaFoldDB" id="A0A975BPR0"/>
<gene>
    <name evidence="1" type="ORF">dnm_052270</name>
</gene>
<dbReference type="EMBL" id="CP061800">
    <property type="protein sequence ID" value="QTA89177.1"/>
    <property type="molecule type" value="Genomic_DNA"/>
</dbReference>
<evidence type="ECO:0000313" key="2">
    <source>
        <dbReference type="Proteomes" id="UP000663722"/>
    </source>
</evidence>
<evidence type="ECO:0000313" key="1">
    <source>
        <dbReference type="EMBL" id="QTA89177.1"/>
    </source>
</evidence>
<dbReference type="KEGG" id="dmm:dnm_052270"/>
<accession>A0A975BPR0</accession>
<dbReference type="Proteomes" id="UP000663722">
    <property type="component" value="Chromosome"/>
</dbReference>
<reference evidence="1" key="1">
    <citation type="journal article" date="2021" name="Microb. Physiol.">
        <title>Proteogenomic Insights into the Physiology of Marine, Sulfate-Reducing, Filamentous Desulfonema limicola and Desulfonema magnum.</title>
        <authorList>
            <person name="Schnaars V."/>
            <person name="Wohlbrand L."/>
            <person name="Scheve S."/>
            <person name="Hinrichs C."/>
            <person name="Reinhardt R."/>
            <person name="Rabus R."/>
        </authorList>
    </citation>
    <scope>NUCLEOTIDE SEQUENCE</scope>
    <source>
        <strain evidence="1">4be13</strain>
    </source>
</reference>
<name>A0A975BPR0_9BACT</name>